<feature type="chain" id="PRO_5020782976" description="Pyrroloquinoline-quinone binding quinoprotein" evidence="1">
    <location>
        <begin position="28"/>
        <end position="656"/>
    </location>
</feature>
<dbReference type="AlphaFoldDB" id="A0A4R0HGQ3"/>
<dbReference type="SUPFAM" id="SSF63829">
    <property type="entry name" value="Calcium-dependent phosphotriesterase"/>
    <property type="match status" value="1"/>
</dbReference>
<dbReference type="RefSeq" id="WP_131339146.1">
    <property type="nucleotide sequence ID" value="NZ_SJJZ01000002.1"/>
</dbReference>
<keyword evidence="3" id="KW-1185">Reference proteome</keyword>
<dbReference type="InterPro" id="IPR051344">
    <property type="entry name" value="Vgb"/>
</dbReference>
<keyword evidence="1" id="KW-0732">Signal</keyword>
<dbReference type="Gene3D" id="2.130.10.10">
    <property type="entry name" value="YVTN repeat-like/Quinoprotein amine dehydrogenase"/>
    <property type="match status" value="2"/>
</dbReference>
<dbReference type="PANTHER" id="PTHR40274">
    <property type="entry name" value="VIRGINIAMYCIN B LYASE"/>
    <property type="match status" value="1"/>
</dbReference>
<dbReference type="InterPro" id="IPR011043">
    <property type="entry name" value="Gal_Oxase/kelch_b-propeller"/>
</dbReference>
<reference evidence="2 3" key="1">
    <citation type="submission" date="2019-02" db="EMBL/GenBank/DDBJ databases">
        <title>Kribbella capetownensis sp. nov. and Kribbella speibonae sp. nov., isolated from soil.</title>
        <authorList>
            <person name="Curtis S.M."/>
            <person name="Norton I."/>
            <person name="Everest G.J."/>
            <person name="Meyers P.R."/>
        </authorList>
    </citation>
    <scope>NUCLEOTIDE SEQUENCE [LARGE SCALE GENOMIC DNA]</scope>
    <source>
        <strain evidence="2 3">KCTC 29219</strain>
    </source>
</reference>
<evidence type="ECO:0000256" key="1">
    <source>
        <dbReference type="SAM" id="SignalP"/>
    </source>
</evidence>
<sequence length="656" mass="68682">MIISRRTALAGAVATGALTALSTTAHAEDSTMDSLTDDPIDGSTLPTSGPAVVTAAVVAMAVHDGHAYVISRGIVPPRLTEVDLTTRRVTRTVELPTGEGGWGITVAAGKVYCGLYPTADVYCFDPADGSVTHVGALAGPGGFVWDMTTAPDGQVFAVSYPNGAVWQIDPATNAATRLGAPVTGAQYGRYVGAAGNHVFAGIYTPSQLVGYDRSAGAFRDLTPEASRGQNFGPFAGAGDRIYVGSSRALLSMALDGSDVRSVPLPEGESSVDAITVAADGTAYLTTRTSGTVWSCGPQDTSLTEVATPAPADEHRRLVMLDPSTLLGSTGSGVLWWLDVGTGEFELLDLVDAGFTPAPDKPQSIVIGDPHVYVGGHWVVTEHVIDTGATRRLRVAGEAKTLSWVRGELYSALYPSTEVVRINPRTKEVHSFGAIGHEQIRPWQAAYDPKSKLLAIASAPGTGKLTGALTLLDVRTGALDVHYGVLPDQSLLSVSIVDGIAYLGGDVVGGGGIPPTRTSAAIAAFDLCRRELLWTAEPLAGERSIQSVAVHDGILYGVLKRTSGGWFTYDLRTRAVVRGANKLSGYGQIHTDRTGVYCETNFGGNLYQLGPGLSSAKLLVNRLGDGWYTVPQLTPVPGAQHAVWGLADRDLVQLPLP</sequence>
<dbReference type="Proteomes" id="UP000292346">
    <property type="component" value="Unassembled WGS sequence"/>
</dbReference>
<evidence type="ECO:0008006" key="4">
    <source>
        <dbReference type="Google" id="ProtNLM"/>
    </source>
</evidence>
<organism evidence="2 3">
    <name type="scientific">Kribbella soli</name>
    <dbReference type="NCBI Taxonomy" id="1124743"/>
    <lineage>
        <taxon>Bacteria</taxon>
        <taxon>Bacillati</taxon>
        <taxon>Actinomycetota</taxon>
        <taxon>Actinomycetes</taxon>
        <taxon>Propionibacteriales</taxon>
        <taxon>Kribbellaceae</taxon>
        <taxon>Kribbella</taxon>
    </lineage>
</organism>
<comment type="caution">
    <text evidence="2">The sequence shown here is derived from an EMBL/GenBank/DDBJ whole genome shotgun (WGS) entry which is preliminary data.</text>
</comment>
<dbReference type="EMBL" id="SJJZ01000002">
    <property type="protein sequence ID" value="TCC08072.1"/>
    <property type="molecule type" value="Genomic_DNA"/>
</dbReference>
<protein>
    <recommendedName>
        <fullName evidence="4">Pyrroloquinoline-quinone binding quinoprotein</fullName>
    </recommendedName>
</protein>
<proteinExistence type="predicted"/>
<gene>
    <name evidence="2" type="ORF">E0H45_19310</name>
</gene>
<name>A0A4R0HGQ3_9ACTN</name>
<dbReference type="SUPFAM" id="SSF50965">
    <property type="entry name" value="Galactose oxidase, central domain"/>
    <property type="match status" value="1"/>
</dbReference>
<evidence type="ECO:0000313" key="3">
    <source>
        <dbReference type="Proteomes" id="UP000292346"/>
    </source>
</evidence>
<dbReference type="InterPro" id="IPR015943">
    <property type="entry name" value="WD40/YVTN_repeat-like_dom_sf"/>
</dbReference>
<accession>A0A4R0HGQ3</accession>
<dbReference type="PROSITE" id="PS51318">
    <property type="entry name" value="TAT"/>
    <property type="match status" value="1"/>
</dbReference>
<dbReference type="PANTHER" id="PTHR40274:SF3">
    <property type="entry name" value="VIRGINIAMYCIN B LYASE"/>
    <property type="match status" value="1"/>
</dbReference>
<dbReference type="SUPFAM" id="SSF101898">
    <property type="entry name" value="NHL repeat"/>
    <property type="match status" value="1"/>
</dbReference>
<evidence type="ECO:0000313" key="2">
    <source>
        <dbReference type="EMBL" id="TCC08072.1"/>
    </source>
</evidence>
<feature type="signal peptide" evidence="1">
    <location>
        <begin position="1"/>
        <end position="27"/>
    </location>
</feature>
<dbReference type="InterPro" id="IPR006311">
    <property type="entry name" value="TAT_signal"/>
</dbReference>
<dbReference type="OrthoDB" id="57332at2"/>